<evidence type="ECO:0000256" key="4">
    <source>
        <dbReference type="ARBA" id="ARBA00022737"/>
    </source>
</evidence>
<evidence type="ECO:0000256" key="8">
    <source>
        <dbReference type="SAM" id="SignalP"/>
    </source>
</evidence>
<comment type="caution">
    <text evidence="7">Lacks conserved residue(s) required for the propagation of feature annotation.</text>
</comment>
<feature type="domain" description="SRCR" evidence="9">
    <location>
        <begin position="226"/>
        <end position="330"/>
    </location>
</feature>
<evidence type="ECO:0000256" key="2">
    <source>
        <dbReference type="ARBA" id="ARBA00022525"/>
    </source>
</evidence>
<evidence type="ECO:0000256" key="1">
    <source>
        <dbReference type="ARBA" id="ARBA00004613"/>
    </source>
</evidence>
<evidence type="ECO:0000256" key="7">
    <source>
        <dbReference type="PROSITE-ProRule" id="PRU00196"/>
    </source>
</evidence>
<keyword evidence="11" id="KW-0675">Receptor</keyword>
<evidence type="ECO:0000313" key="11">
    <source>
        <dbReference type="RefSeq" id="XP_018540780.1"/>
    </source>
</evidence>
<dbReference type="InterPro" id="IPR036772">
    <property type="entry name" value="SRCR-like_dom_sf"/>
</dbReference>
<feature type="domain" description="SRCR" evidence="9">
    <location>
        <begin position="429"/>
        <end position="454"/>
    </location>
</feature>
<dbReference type="SUPFAM" id="SSF56487">
    <property type="entry name" value="SRCR-like"/>
    <property type="match status" value="4"/>
</dbReference>
<protein>
    <submittedName>
        <fullName evidence="11">Scavenger receptor cysteine-rich type 1 protein M130 isoform X1</fullName>
    </submittedName>
</protein>
<dbReference type="PANTHER" id="PTHR19331">
    <property type="entry name" value="SCAVENGER RECEPTOR DOMAIN-CONTAINING"/>
    <property type="match status" value="1"/>
</dbReference>
<dbReference type="PRINTS" id="PR00258">
    <property type="entry name" value="SPERACTRCPTR"/>
</dbReference>
<dbReference type="InterPro" id="IPR001190">
    <property type="entry name" value="SRCR"/>
</dbReference>
<evidence type="ECO:0000313" key="10">
    <source>
        <dbReference type="Proteomes" id="UP000694890"/>
    </source>
</evidence>
<accession>A0AAJ7PWV9</accession>
<gene>
    <name evidence="11" type="primary">LOC108889000</name>
</gene>
<sequence length="454" mass="49361">MDHTALMVLLSVWSSGLLAEDSRGSTVTPDDVRLAGGSNHCSGRLEMRHQGDWTPVDGQNYYLTSAAAVCRQLHCGSVVSVRRTWRPFDYSAPFFLNLPTFQLRESEPERSFNLDITCSESVRLVNGANQCSGRLEVKSNQSWSLVCEDDFDLQDAEVVCREVGCGAPSVLQGALYGEVEAPMWTREFQCAGNESLLLDCDSSGPARKSCSSGKAVGLTCSDPDDVRLVGGDGHCTGKLELKHHGAWKAVANLDYLWDPEVATLICARLDCGSSVSAGRIRESTKQSVWWIDSSCVQSKRILRDCVTIMNRLSASVLEITCSESVRLVNGVSRCSGRLEVKSNQSWSSVCEDDFDLQDAEVVCRELGCGSPSVLQGALYGKVEAPMWTREFQCDGNESLLLDCDSSGPARKTCSSGKAVGLTCSDPHDVRLVGEPSRCAGTLVMKNKGEWRPVA</sequence>
<feature type="domain" description="SRCR" evidence="9">
    <location>
        <begin position="122"/>
        <end position="221"/>
    </location>
</feature>
<comment type="subcellular location">
    <subcellularLocation>
        <location evidence="1">Secreted</location>
    </subcellularLocation>
</comment>
<keyword evidence="6" id="KW-0325">Glycoprotein</keyword>
<proteinExistence type="predicted"/>
<keyword evidence="4" id="KW-0677">Repeat</keyword>
<evidence type="ECO:0000256" key="3">
    <source>
        <dbReference type="ARBA" id="ARBA00022729"/>
    </source>
</evidence>
<dbReference type="Gene3D" id="3.10.250.10">
    <property type="entry name" value="SRCR-like domain"/>
    <property type="match status" value="4"/>
</dbReference>
<keyword evidence="5 7" id="KW-1015">Disulfide bond</keyword>
<feature type="disulfide bond" evidence="7">
    <location>
        <begin position="190"/>
        <end position="200"/>
    </location>
</feature>
<dbReference type="PANTHER" id="PTHR19331:SF22">
    <property type="entry name" value="DELETED IN MALIGNANT BRAIN TUMORS 1 PROTEIN"/>
    <property type="match status" value="1"/>
</dbReference>
<dbReference type="PROSITE" id="PS50287">
    <property type="entry name" value="SRCR_2"/>
    <property type="match status" value="5"/>
</dbReference>
<feature type="disulfide bond" evidence="7">
    <location>
        <begin position="295"/>
        <end position="305"/>
    </location>
</feature>
<dbReference type="AlphaFoldDB" id="A0AAJ7PWV9"/>
<keyword evidence="2" id="KW-0964">Secreted</keyword>
<dbReference type="Proteomes" id="UP000694890">
    <property type="component" value="Linkage group LG21"/>
</dbReference>
<dbReference type="RefSeq" id="XP_018540780.1">
    <property type="nucleotide sequence ID" value="XM_018685264.2"/>
</dbReference>
<feature type="signal peptide" evidence="8">
    <location>
        <begin position="1"/>
        <end position="19"/>
    </location>
</feature>
<name>A0AAJ7PWV9_LATCA</name>
<dbReference type="Pfam" id="PF00530">
    <property type="entry name" value="SRCR"/>
    <property type="match status" value="4"/>
</dbReference>
<feature type="chain" id="PRO_5042575200" evidence="8">
    <location>
        <begin position="20"/>
        <end position="454"/>
    </location>
</feature>
<dbReference type="FunFam" id="3.10.250.10:FF:000013">
    <property type="entry name" value="CD163 molecule like 1"/>
    <property type="match status" value="2"/>
</dbReference>
<feature type="disulfide bond" evidence="7">
    <location>
        <begin position="393"/>
        <end position="403"/>
    </location>
</feature>
<dbReference type="KEGG" id="lcf:108889000"/>
<evidence type="ECO:0000259" key="9">
    <source>
        <dbReference type="PROSITE" id="PS50287"/>
    </source>
</evidence>
<dbReference type="GeneID" id="108889000"/>
<dbReference type="SMART" id="SM00202">
    <property type="entry name" value="SR"/>
    <property type="match status" value="4"/>
</dbReference>
<evidence type="ECO:0000256" key="5">
    <source>
        <dbReference type="ARBA" id="ARBA00023157"/>
    </source>
</evidence>
<feature type="domain" description="SRCR" evidence="9">
    <location>
        <begin position="325"/>
        <end position="424"/>
    </location>
</feature>
<keyword evidence="3 8" id="KW-0732">Signal</keyword>
<dbReference type="GO" id="GO:0016020">
    <property type="term" value="C:membrane"/>
    <property type="evidence" value="ECO:0007669"/>
    <property type="project" value="InterPro"/>
</dbReference>
<feature type="domain" description="SRCR" evidence="9">
    <location>
        <begin position="32"/>
        <end position="80"/>
    </location>
</feature>
<evidence type="ECO:0000256" key="6">
    <source>
        <dbReference type="ARBA" id="ARBA00023180"/>
    </source>
</evidence>
<organism evidence="10 11">
    <name type="scientific">Lates calcarifer</name>
    <name type="common">Barramundi</name>
    <name type="synonym">Holocentrus calcarifer</name>
    <dbReference type="NCBI Taxonomy" id="8187"/>
    <lineage>
        <taxon>Eukaryota</taxon>
        <taxon>Metazoa</taxon>
        <taxon>Chordata</taxon>
        <taxon>Craniata</taxon>
        <taxon>Vertebrata</taxon>
        <taxon>Euteleostomi</taxon>
        <taxon>Actinopterygii</taxon>
        <taxon>Neopterygii</taxon>
        <taxon>Teleostei</taxon>
        <taxon>Neoteleostei</taxon>
        <taxon>Acanthomorphata</taxon>
        <taxon>Carangaria</taxon>
        <taxon>Carangaria incertae sedis</taxon>
        <taxon>Centropomidae</taxon>
        <taxon>Lates</taxon>
    </lineage>
</organism>
<reference evidence="11" key="1">
    <citation type="submission" date="2025-08" db="UniProtKB">
        <authorList>
            <consortium name="RefSeq"/>
        </authorList>
    </citation>
    <scope>IDENTIFICATION</scope>
    <source>
        <tissue evidence="11">Brain</tissue>
    </source>
</reference>